<evidence type="ECO:0000313" key="2">
    <source>
        <dbReference type="Ensembl" id="ENSPKIP00000001751.1"/>
    </source>
</evidence>
<dbReference type="RefSeq" id="XP_023698768.1">
    <property type="nucleotide sequence ID" value="XM_023843000.2"/>
</dbReference>
<name>A0A3B3Q8N2_9TELE</name>
<dbReference type="KEGG" id="pki:111859878"/>
<reference evidence="2" key="1">
    <citation type="submission" date="2025-08" db="UniProtKB">
        <authorList>
            <consortium name="Ensembl"/>
        </authorList>
    </citation>
    <scope>IDENTIFICATION</scope>
</reference>
<dbReference type="RefSeq" id="XP_023698769.1">
    <property type="nucleotide sequence ID" value="XM_023843001.2"/>
</dbReference>
<accession>A0A3B3Q8N2</accession>
<feature type="region of interest" description="Disordered" evidence="1">
    <location>
        <begin position="1"/>
        <end position="60"/>
    </location>
</feature>
<dbReference type="RefSeq" id="XP_023698775.1">
    <property type="nucleotide sequence ID" value="XM_023843007.2"/>
</dbReference>
<feature type="region of interest" description="Disordered" evidence="1">
    <location>
        <begin position="98"/>
        <end position="119"/>
    </location>
</feature>
<dbReference type="AlphaFoldDB" id="A0A3B3Q8N2"/>
<dbReference type="Proteomes" id="UP000261540">
    <property type="component" value="Unplaced"/>
</dbReference>
<dbReference type="GeneID" id="111859878"/>
<feature type="compositionally biased region" description="Basic and acidic residues" evidence="1">
    <location>
        <begin position="45"/>
        <end position="54"/>
    </location>
</feature>
<proteinExistence type="predicted"/>
<dbReference type="InterPro" id="IPR027932">
    <property type="entry name" value="DUF4606"/>
</dbReference>
<dbReference type="GeneTree" id="ENSGT00940000166620"/>
<dbReference type="PANTHER" id="PTHR35256">
    <property type="entry name" value="CHROMOSOME 8 OPEN READING FRAME 48"/>
    <property type="match status" value="1"/>
</dbReference>
<dbReference type="RefSeq" id="XP_023698767.1">
    <property type="nucleotide sequence ID" value="XM_023842999.2"/>
</dbReference>
<dbReference type="RefSeq" id="XP_023698770.1">
    <property type="nucleotide sequence ID" value="XM_023843002.2"/>
</dbReference>
<dbReference type="RefSeq" id="XP_023698772.1">
    <property type="nucleotide sequence ID" value="XM_023843004.2"/>
</dbReference>
<dbReference type="RefSeq" id="XP_072573656.1">
    <property type="nucleotide sequence ID" value="XM_072717555.1"/>
</dbReference>
<dbReference type="PANTHER" id="PTHR35256:SF1">
    <property type="entry name" value="EXPRESSED SEQUENCE AI429214"/>
    <property type="match status" value="1"/>
</dbReference>
<keyword evidence="3" id="KW-1185">Reference proteome</keyword>
<dbReference type="OrthoDB" id="9976953at2759"/>
<organism evidence="2 3">
    <name type="scientific">Paramormyrops kingsleyae</name>
    <dbReference type="NCBI Taxonomy" id="1676925"/>
    <lineage>
        <taxon>Eukaryota</taxon>
        <taxon>Metazoa</taxon>
        <taxon>Chordata</taxon>
        <taxon>Craniata</taxon>
        <taxon>Vertebrata</taxon>
        <taxon>Euteleostomi</taxon>
        <taxon>Actinopterygii</taxon>
        <taxon>Neopterygii</taxon>
        <taxon>Teleostei</taxon>
        <taxon>Osteoglossocephala</taxon>
        <taxon>Osteoglossomorpha</taxon>
        <taxon>Osteoglossiformes</taxon>
        <taxon>Mormyridae</taxon>
        <taxon>Paramormyrops</taxon>
    </lineage>
</organism>
<dbReference type="Pfam" id="PF15379">
    <property type="entry name" value="DUF4606"/>
    <property type="match status" value="1"/>
</dbReference>
<evidence type="ECO:0000256" key="1">
    <source>
        <dbReference type="SAM" id="MobiDB-lite"/>
    </source>
</evidence>
<dbReference type="RefSeq" id="XP_023698776.1">
    <property type="nucleotide sequence ID" value="XM_023843008.2"/>
</dbReference>
<dbReference type="Ensembl" id="ENSPKIT00000025677.1">
    <property type="protein sequence ID" value="ENSPKIP00000001751.1"/>
    <property type="gene ID" value="ENSPKIG00000019922.1"/>
</dbReference>
<reference evidence="2" key="2">
    <citation type="submission" date="2025-09" db="UniProtKB">
        <authorList>
            <consortium name="Ensembl"/>
        </authorList>
    </citation>
    <scope>IDENTIFICATION</scope>
</reference>
<feature type="compositionally biased region" description="Low complexity" evidence="1">
    <location>
        <begin position="1"/>
        <end position="13"/>
    </location>
</feature>
<sequence>MSSVVYLGSSESSACAERDASGSWPGSRGGSAPNTGRVPCPGSLEPRKTKENRGGDSCPPFQSEVALHLLTDRWSLPPKEGTALKAYCQAKVRRVKASPNQSLPARHLQRDPEPSAAPEDCLVPRHFIATLKLKSFTAQLKQLSQVDIHTPSHCRACQDQQAKLAIHTFIRTKTTQLESQLMKEKLDLHIYNNSSISLVGELLRSLPKSSDDPVKIWRALGARERWNPR</sequence>
<protein>
    <submittedName>
        <fullName evidence="2">Uncharacterized protein</fullName>
    </submittedName>
</protein>
<evidence type="ECO:0000313" key="3">
    <source>
        <dbReference type="Proteomes" id="UP000261540"/>
    </source>
</evidence>